<protein>
    <submittedName>
        <fullName evidence="1">Uncharacterized protein</fullName>
    </submittedName>
</protein>
<accession>A0A0F9EWR2</accession>
<dbReference type="EMBL" id="LAZR01023425">
    <property type="protein sequence ID" value="KKL78538.1"/>
    <property type="molecule type" value="Genomic_DNA"/>
</dbReference>
<comment type="caution">
    <text evidence="1">The sequence shown here is derived from an EMBL/GenBank/DDBJ whole genome shotgun (WGS) entry which is preliminary data.</text>
</comment>
<name>A0A0F9EWR2_9ZZZZ</name>
<reference evidence="1" key="1">
    <citation type="journal article" date="2015" name="Nature">
        <title>Complex archaea that bridge the gap between prokaryotes and eukaryotes.</title>
        <authorList>
            <person name="Spang A."/>
            <person name="Saw J.H."/>
            <person name="Jorgensen S.L."/>
            <person name="Zaremba-Niedzwiedzka K."/>
            <person name="Martijn J."/>
            <person name="Lind A.E."/>
            <person name="van Eijk R."/>
            <person name="Schleper C."/>
            <person name="Guy L."/>
            <person name="Ettema T.J."/>
        </authorList>
    </citation>
    <scope>NUCLEOTIDE SEQUENCE</scope>
</reference>
<organism evidence="1">
    <name type="scientific">marine sediment metagenome</name>
    <dbReference type="NCBI Taxonomy" id="412755"/>
    <lineage>
        <taxon>unclassified sequences</taxon>
        <taxon>metagenomes</taxon>
        <taxon>ecological metagenomes</taxon>
    </lineage>
</organism>
<gene>
    <name evidence="1" type="ORF">LCGC14_2023860</name>
</gene>
<dbReference type="AlphaFoldDB" id="A0A0F9EWR2"/>
<sequence>MGNLLDRVNNITATESVTVQANIERQRTGEVERGAWENLFVSMERSFYNIVDLSATSIRKLSTFALEDEDVRKQTGAGWIGRNAGKLAIDFGKKAADPELAPETDPETMDKFAELLGTTVPYT</sequence>
<proteinExistence type="predicted"/>
<feature type="non-terminal residue" evidence="1">
    <location>
        <position position="123"/>
    </location>
</feature>
<evidence type="ECO:0000313" key="1">
    <source>
        <dbReference type="EMBL" id="KKL78538.1"/>
    </source>
</evidence>